<dbReference type="PANTHER" id="PTHR35807:SF1">
    <property type="entry name" value="TRANSCRIPTIONAL REGULATOR REDD"/>
    <property type="match status" value="1"/>
</dbReference>
<sequence length="603" mass="62495">MTARVNLLGPPSVERNGTTLPPPRGSKAWALLAYLALTESPVPRARLTELLFGEAEDPGAALRWSLSQLRGALADVADVAGDPVRLRPHPATMLDVDVLARGSWAEALRLPGLGGVLLEGVSPRVGASFDLWLSHERRRLAGQTAAVLGEAAHSRLAQGEVASAVDLAVRLVAAEPLAEASHELLVRALVAAGDPAAAADRVAECRSLFLRELGIPPSPQVSAALTARSAPATVRTAAAVDAALEGGTGAAHVGAYDRALELLRSAVDGARALDDPVRLARSLCELGSVLVQGVRGGDEEAVAVLHEAVALSRDTGPSDVGARAALELGHVETLRAHYPRAEMWFAEARGLAEDDPRVLAWADVFTGIGRTDQGDYAGARPMLTRAVDLASASGDSRARAYALTALGRLQLLRGESDAGATLQAACSVAGEIGWTSFLPFPRALLAEVWLVAGDLDAASAAFDHAYATACQVGDPCWESYSLRGRGLLAAARGDDGLALDLLTAAPAACRRGGDAHDWVEGHCLDARCGFAVAGGLAEAAAWVEELEDFAARRGLRELVARASLHRAALGQPGAAELASVLLADLDNPALGAAPWTTGRSSDA</sequence>
<dbReference type="Gene3D" id="1.10.10.10">
    <property type="entry name" value="Winged helix-like DNA-binding domain superfamily/Winged helix DNA-binding domain"/>
    <property type="match status" value="1"/>
</dbReference>
<evidence type="ECO:0000256" key="1">
    <source>
        <dbReference type="ARBA" id="ARBA00023015"/>
    </source>
</evidence>
<dbReference type="Gene3D" id="1.25.40.10">
    <property type="entry name" value="Tetratricopeptide repeat domain"/>
    <property type="match status" value="1"/>
</dbReference>
<feature type="domain" description="Bacterial transcriptional activator" evidence="4">
    <location>
        <begin position="94"/>
        <end position="225"/>
    </location>
</feature>
<keyword evidence="2" id="KW-0804">Transcription</keyword>
<gene>
    <name evidence="5" type="ORF">GCM10009844_04350</name>
</gene>
<reference evidence="6" key="1">
    <citation type="journal article" date="2019" name="Int. J. Syst. Evol. Microbiol.">
        <title>The Global Catalogue of Microorganisms (GCM) 10K type strain sequencing project: providing services to taxonomists for standard genome sequencing and annotation.</title>
        <authorList>
            <consortium name="The Broad Institute Genomics Platform"/>
            <consortium name="The Broad Institute Genome Sequencing Center for Infectious Disease"/>
            <person name="Wu L."/>
            <person name="Ma J."/>
        </authorList>
    </citation>
    <scope>NUCLEOTIDE SEQUENCE [LARGE SCALE GENOMIC DNA]</scope>
    <source>
        <strain evidence="6">JCM 16022</strain>
    </source>
</reference>
<protein>
    <recommendedName>
        <fullName evidence="4">Bacterial transcriptional activator domain-containing protein</fullName>
    </recommendedName>
</protein>
<accession>A0ABP5KYH9</accession>
<comment type="caution">
    <text evidence="5">The sequence shown here is derived from an EMBL/GenBank/DDBJ whole genome shotgun (WGS) entry which is preliminary data.</text>
</comment>
<feature type="region of interest" description="Disordered" evidence="3">
    <location>
        <begin position="1"/>
        <end position="21"/>
    </location>
</feature>
<dbReference type="InterPro" id="IPR011990">
    <property type="entry name" value="TPR-like_helical_dom_sf"/>
</dbReference>
<dbReference type="InterPro" id="IPR051677">
    <property type="entry name" value="AfsR-DnrI-RedD_regulator"/>
</dbReference>
<proteinExistence type="predicted"/>
<dbReference type="EMBL" id="BAAAQR010000001">
    <property type="protein sequence ID" value="GAA2137364.1"/>
    <property type="molecule type" value="Genomic_DNA"/>
</dbReference>
<dbReference type="SUPFAM" id="SSF48452">
    <property type="entry name" value="TPR-like"/>
    <property type="match status" value="2"/>
</dbReference>
<dbReference type="InterPro" id="IPR005158">
    <property type="entry name" value="BTAD"/>
</dbReference>
<name>A0ABP5KYH9_9ACTN</name>
<evidence type="ECO:0000313" key="5">
    <source>
        <dbReference type="EMBL" id="GAA2137364.1"/>
    </source>
</evidence>
<dbReference type="Proteomes" id="UP001501771">
    <property type="component" value="Unassembled WGS sequence"/>
</dbReference>
<dbReference type="PANTHER" id="PTHR35807">
    <property type="entry name" value="TRANSCRIPTIONAL REGULATOR REDD-RELATED"/>
    <property type="match status" value="1"/>
</dbReference>
<evidence type="ECO:0000256" key="3">
    <source>
        <dbReference type="SAM" id="MobiDB-lite"/>
    </source>
</evidence>
<evidence type="ECO:0000256" key="2">
    <source>
        <dbReference type="ARBA" id="ARBA00023163"/>
    </source>
</evidence>
<dbReference type="SMART" id="SM01043">
    <property type="entry name" value="BTAD"/>
    <property type="match status" value="1"/>
</dbReference>
<dbReference type="RefSeq" id="WP_344146873.1">
    <property type="nucleotide sequence ID" value="NZ_BAAAQR010000001.1"/>
</dbReference>
<keyword evidence="6" id="KW-1185">Reference proteome</keyword>
<evidence type="ECO:0000313" key="6">
    <source>
        <dbReference type="Proteomes" id="UP001501771"/>
    </source>
</evidence>
<organism evidence="5 6">
    <name type="scientific">Nocardioides koreensis</name>
    <dbReference type="NCBI Taxonomy" id="433651"/>
    <lineage>
        <taxon>Bacteria</taxon>
        <taxon>Bacillati</taxon>
        <taxon>Actinomycetota</taxon>
        <taxon>Actinomycetes</taxon>
        <taxon>Propionibacteriales</taxon>
        <taxon>Nocardioidaceae</taxon>
        <taxon>Nocardioides</taxon>
    </lineage>
</organism>
<dbReference type="InterPro" id="IPR036388">
    <property type="entry name" value="WH-like_DNA-bd_sf"/>
</dbReference>
<dbReference type="Pfam" id="PF03704">
    <property type="entry name" value="BTAD"/>
    <property type="match status" value="1"/>
</dbReference>
<evidence type="ECO:0000259" key="4">
    <source>
        <dbReference type="SMART" id="SM01043"/>
    </source>
</evidence>
<keyword evidence="1" id="KW-0805">Transcription regulation</keyword>